<dbReference type="EMBL" id="AAWS01000021">
    <property type="protein sequence ID" value="EAY27666.1"/>
    <property type="molecule type" value="Genomic_DNA"/>
</dbReference>
<organism evidence="2 3">
    <name type="scientific">Microscilla marina ATCC 23134</name>
    <dbReference type="NCBI Taxonomy" id="313606"/>
    <lineage>
        <taxon>Bacteria</taxon>
        <taxon>Pseudomonadati</taxon>
        <taxon>Bacteroidota</taxon>
        <taxon>Cytophagia</taxon>
        <taxon>Cytophagales</taxon>
        <taxon>Microscillaceae</taxon>
        <taxon>Microscilla</taxon>
    </lineage>
</organism>
<dbReference type="Proteomes" id="UP000004095">
    <property type="component" value="Unassembled WGS sequence"/>
</dbReference>
<evidence type="ECO:0000313" key="2">
    <source>
        <dbReference type="EMBL" id="EAY27666.1"/>
    </source>
</evidence>
<keyword evidence="1" id="KW-0812">Transmembrane</keyword>
<comment type="caution">
    <text evidence="2">The sequence shown here is derived from an EMBL/GenBank/DDBJ whole genome shotgun (WGS) entry which is preliminary data.</text>
</comment>
<keyword evidence="1" id="KW-1133">Transmembrane helix</keyword>
<evidence type="ECO:0000256" key="1">
    <source>
        <dbReference type="SAM" id="Phobius"/>
    </source>
</evidence>
<protein>
    <submittedName>
        <fullName evidence="2">Uncharacterized protein</fullName>
    </submittedName>
</protein>
<dbReference type="AlphaFoldDB" id="A1ZPC7"/>
<feature type="transmembrane region" description="Helical" evidence="1">
    <location>
        <begin position="25"/>
        <end position="44"/>
    </location>
</feature>
<keyword evidence="3" id="KW-1185">Reference proteome</keyword>
<sequence length="53" mass="6007">MYISATNKGNLLGIFNSTSVLNKNILVLWELSSLYIISSLFWWLSNLQKTSIA</sequence>
<keyword evidence="1" id="KW-0472">Membrane</keyword>
<proteinExistence type="predicted"/>
<name>A1ZPC7_MICM2</name>
<accession>A1ZPC7</accession>
<evidence type="ECO:0000313" key="3">
    <source>
        <dbReference type="Proteomes" id="UP000004095"/>
    </source>
</evidence>
<reference evidence="2 3" key="1">
    <citation type="submission" date="2007-01" db="EMBL/GenBank/DDBJ databases">
        <authorList>
            <person name="Haygood M."/>
            <person name="Podell S."/>
            <person name="Anderson C."/>
            <person name="Hopkinson B."/>
            <person name="Roe K."/>
            <person name="Barbeau K."/>
            <person name="Gaasterland T."/>
            <person name="Ferriera S."/>
            <person name="Johnson J."/>
            <person name="Kravitz S."/>
            <person name="Beeson K."/>
            <person name="Sutton G."/>
            <person name="Rogers Y.-H."/>
            <person name="Friedman R."/>
            <person name="Frazier M."/>
            <person name="Venter J.C."/>
        </authorList>
    </citation>
    <scope>NUCLEOTIDE SEQUENCE [LARGE SCALE GENOMIC DNA]</scope>
    <source>
        <strain evidence="2 3">ATCC 23134</strain>
    </source>
</reference>
<gene>
    <name evidence="2" type="ORF">M23134_03734</name>
</gene>